<dbReference type="AlphaFoldDB" id="A0A8J2SKS4"/>
<dbReference type="Proteomes" id="UP000789595">
    <property type="component" value="Unassembled WGS sequence"/>
</dbReference>
<accession>A0A8J2SKS4</accession>
<feature type="chain" id="PRO_5035246106" description="HNH nuclease domain-containing protein" evidence="1">
    <location>
        <begin position="24"/>
        <end position="90"/>
    </location>
</feature>
<proteinExistence type="predicted"/>
<evidence type="ECO:0000313" key="2">
    <source>
        <dbReference type="EMBL" id="CAH0369511.1"/>
    </source>
</evidence>
<keyword evidence="3" id="KW-1185">Reference proteome</keyword>
<protein>
    <recommendedName>
        <fullName evidence="4">HNH nuclease domain-containing protein</fullName>
    </recommendedName>
</protein>
<reference evidence="2" key="1">
    <citation type="submission" date="2021-11" db="EMBL/GenBank/DDBJ databases">
        <authorList>
            <consortium name="Genoscope - CEA"/>
            <person name="William W."/>
        </authorList>
    </citation>
    <scope>NUCLEOTIDE SEQUENCE</scope>
</reference>
<evidence type="ECO:0000256" key="1">
    <source>
        <dbReference type="SAM" id="SignalP"/>
    </source>
</evidence>
<keyword evidence="1" id="KW-0732">Signal</keyword>
<sequence length="90" mass="10360">MGRSFRFARLIGLAVVWEGQTRADIALKQVDHINRKRDDNSPRNLNFLEAMDDAGRSAQSQNTRSALLQLRTCRFARIQRRRKKKSTTSG</sequence>
<comment type="caution">
    <text evidence="2">The sequence shown here is derived from an EMBL/GenBank/DDBJ whole genome shotgun (WGS) entry which is preliminary data.</text>
</comment>
<organism evidence="2 3">
    <name type="scientific">Pelagomonas calceolata</name>
    <dbReference type="NCBI Taxonomy" id="35677"/>
    <lineage>
        <taxon>Eukaryota</taxon>
        <taxon>Sar</taxon>
        <taxon>Stramenopiles</taxon>
        <taxon>Ochrophyta</taxon>
        <taxon>Pelagophyceae</taxon>
        <taxon>Pelagomonadales</taxon>
        <taxon>Pelagomonadaceae</taxon>
        <taxon>Pelagomonas</taxon>
    </lineage>
</organism>
<gene>
    <name evidence="2" type="ORF">PECAL_2P26360</name>
</gene>
<dbReference type="EMBL" id="CAKKNE010000002">
    <property type="protein sequence ID" value="CAH0369511.1"/>
    <property type="molecule type" value="Genomic_DNA"/>
</dbReference>
<name>A0A8J2SKS4_9STRA</name>
<evidence type="ECO:0008006" key="4">
    <source>
        <dbReference type="Google" id="ProtNLM"/>
    </source>
</evidence>
<feature type="signal peptide" evidence="1">
    <location>
        <begin position="1"/>
        <end position="23"/>
    </location>
</feature>
<evidence type="ECO:0000313" key="3">
    <source>
        <dbReference type="Proteomes" id="UP000789595"/>
    </source>
</evidence>